<feature type="domain" description="Lipocalin-like" evidence="2">
    <location>
        <begin position="59"/>
        <end position="153"/>
    </location>
</feature>
<dbReference type="AlphaFoldDB" id="A0A554VMQ8"/>
<gene>
    <name evidence="3" type="ORF">FOF46_07800</name>
</gene>
<comment type="caution">
    <text evidence="3">The sequence shown here is derived from an EMBL/GenBank/DDBJ whole genome shotgun (WGS) entry which is preliminary data.</text>
</comment>
<dbReference type="Pfam" id="PF13648">
    <property type="entry name" value="Lipocalin_4"/>
    <property type="match status" value="1"/>
</dbReference>
<evidence type="ECO:0000313" key="3">
    <source>
        <dbReference type="EMBL" id="TSE09604.1"/>
    </source>
</evidence>
<accession>A0A554VMQ8</accession>
<dbReference type="InterPro" id="IPR024311">
    <property type="entry name" value="Lipocalin-like"/>
</dbReference>
<keyword evidence="4" id="KW-1185">Reference proteome</keyword>
<dbReference type="EMBL" id="VLNR01000012">
    <property type="protein sequence ID" value="TSE09604.1"/>
    <property type="molecule type" value="Genomic_DNA"/>
</dbReference>
<dbReference type="Proteomes" id="UP000318833">
    <property type="component" value="Unassembled WGS sequence"/>
</dbReference>
<name>A0A554VMQ8_9FLAO</name>
<feature type="transmembrane region" description="Helical" evidence="1">
    <location>
        <begin position="12"/>
        <end position="31"/>
    </location>
</feature>
<reference evidence="3 4" key="1">
    <citation type="submission" date="2019-07" db="EMBL/GenBank/DDBJ databases">
        <title>The draft genome sequence of Aquimarina algiphila M91.</title>
        <authorList>
            <person name="Meng X."/>
        </authorList>
    </citation>
    <scope>NUCLEOTIDE SEQUENCE [LARGE SCALE GENOMIC DNA]</scope>
    <source>
        <strain evidence="3 4">M91</strain>
    </source>
</reference>
<keyword evidence="1" id="KW-1133">Transmembrane helix</keyword>
<evidence type="ECO:0000256" key="1">
    <source>
        <dbReference type="SAM" id="Phobius"/>
    </source>
</evidence>
<organism evidence="3 4">
    <name type="scientific">Aquimarina algiphila</name>
    <dbReference type="NCBI Taxonomy" id="2047982"/>
    <lineage>
        <taxon>Bacteria</taxon>
        <taxon>Pseudomonadati</taxon>
        <taxon>Bacteroidota</taxon>
        <taxon>Flavobacteriia</taxon>
        <taxon>Flavobacteriales</taxon>
        <taxon>Flavobacteriaceae</taxon>
        <taxon>Aquimarina</taxon>
    </lineage>
</organism>
<keyword evidence="1" id="KW-0812">Transmembrane</keyword>
<evidence type="ECO:0000313" key="4">
    <source>
        <dbReference type="Proteomes" id="UP000318833"/>
    </source>
</evidence>
<protein>
    <recommendedName>
        <fullName evidence="2">Lipocalin-like domain-containing protein</fullName>
    </recommendedName>
</protein>
<keyword evidence="1" id="KW-0472">Membrane</keyword>
<proteinExistence type="predicted"/>
<dbReference type="OrthoDB" id="1163332at2"/>
<sequence>MGMIFDIIEIKICIMQIYSSSLVILIVVLSFTSCTKSSKKPYILPDNAISLLAGETGKTWKLAWRYNNGTRMNMRGCFLSYRATYSPDMMFRDNNGDHQDCGLTLLGNWEITKDKKGNPYIKLTSDQLPDIMHIDKNYKFFKILKLDKDTLRIQFRHKQFSSKSTFVDTFVSEHIKIEDRDFHW</sequence>
<evidence type="ECO:0000259" key="2">
    <source>
        <dbReference type="Pfam" id="PF13648"/>
    </source>
</evidence>